<dbReference type="SMART" id="SM00560">
    <property type="entry name" value="LamGL"/>
    <property type="match status" value="1"/>
</dbReference>
<dbReference type="Gene3D" id="2.60.120.200">
    <property type="match status" value="1"/>
</dbReference>
<dbReference type="GO" id="GO:0044793">
    <property type="term" value="P:host-mediated suppression of viral proces"/>
    <property type="evidence" value="ECO:0007669"/>
    <property type="project" value="TreeGrafter"/>
</dbReference>
<comment type="subunit">
    <text evidence="7">Homooctamer; disulfide-linked. Binds to C1q.</text>
</comment>
<evidence type="ECO:0000256" key="2">
    <source>
        <dbReference type="ARBA" id="ARBA00022525"/>
    </source>
</evidence>
<evidence type="ECO:0000256" key="9">
    <source>
        <dbReference type="ARBA" id="ARBA00077980"/>
    </source>
</evidence>
<dbReference type="SMART" id="SM00159">
    <property type="entry name" value="PTX"/>
    <property type="match status" value="1"/>
</dbReference>
<reference evidence="14" key="1">
    <citation type="submission" date="2019-04" db="EMBL/GenBank/DDBJ databases">
        <authorList>
            <person name="Alioto T."/>
            <person name="Alioto T."/>
        </authorList>
    </citation>
    <scope>NUCLEOTIDE SEQUENCE [LARGE SCALE GENOMIC DNA]</scope>
</reference>
<accession>A0A5E4BAA6</accession>
<comment type="function">
    <text evidence="6">Plays a role in the regulation of innate resistance to pathogens, inflammatory reactions, possibly clearance of self-components and female fertility.</text>
</comment>
<keyword evidence="2" id="KW-0964">Secreted</keyword>
<evidence type="ECO:0000256" key="6">
    <source>
        <dbReference type="ARBA" id="ARBA00057134"/>
    </source>
</evidence>
<evidence type="ECO:0000259" key="13">
    <source>
        <dbReference type="PROSITE" id="PS51828"/>
    </source>
</evidence>
<gene>
    <name evidence="14" type="ORF">MONAX_5E001955</name>
</gene>
<feature type="domain" description="Pentraxin (PTX)" evidence="13">
    <location>
        <begin position="166"/>
        <end position="367"/>
    </location>
</feature>
<dbReference type="PROSITE" id="PS00289">
    <property type="entry name" value="PTX_1"/>
    <property type="match status" value="1"/>
</dbReference>
<dbReference type="InterPro" id="IPR006558">
    <property type="entry name" value="LamG-like"/>
</dbReference>
<dbReference type="Pfam" id="PF26206">
    <property type="entry name" value="PTX3_N"/>
    <property type="match status" value="1"/>
</dbReference>
<feature type="chain" id="PRO_5022679944" description="Pentraxin-related protein PTX3" evidence="12">
    <location>
        <begin position="18"/>
        <end position="367"/>
    </location>
</feature>
<evidence type="ECO:0000256" key="12">
    <source>
        <dbReference type="SAM" id="SignalP"/>
    </source>
</evidence>
<organism evidence="14 15">
    <name type="scientific">Marmota monax</name>
    <name type="common">Woodchuck</name>
    <dbReference type="NCBI Taxonomy" id="9995"/>
    <lineage>
        <taxon>Eukaryota</taxon>
        <taxon>Metazoa</taxon>
        <taxon>Chordata</taxon>
        <taxon>Craniata</taxon>
        <taxon>Vertebrata</taxon>
        <taxon>Euteleostomi</taxon>
        <taxon>Mammalia</taxon>
        <taxon>Eutheria</taxon>
        <taxon>Euarchontoglires</taxon>
        <taxon>Glires</taxon>
        <taxon>Rodentia</taxon>
        <taxon>Sciuromorpha</taxon>
        <taxon>Sciuridae</taxon>
        <taxon>Xerinae</taxon>
        <taxon>Marmotini</taxon>
        <taxon>Marmota</taxon>
    </lineage>
</organism>
<evidence type="ECO:0000256" key="5">
    <source>
        <dbReference type="ARBA" id="ARBA00023180"/>
    </source>
</evidence>
<evidence type="ECO:0000256" key="1">
    <source>
        <dbReference type="ARBA" id="ARBA00004613"/>
    </source>
</evidence>
<dbReference type="Proteomes" id="UP000335636">
    <property type="component" value="Unassembled WGS sequence"/>
</dbReference>
<keyword evidence="3 12" id="KW-0732">Signal</keyword>
<dbReference type="EMBL" id="CABDUW010000315">
    <property type="protein sequence ID" value="VTJ65592.1"/>
    <property type="molecule type" value="Genomic_DNA"/>
</dbReference>
<feature type="signal peptide" evidence="12">
    <location>
        <begin position="1"/>
        <end position="17"/>
    </location>
</feature>
<comment type="subcellular location">
    <subcellularLocation>
        <location evidence="1">Secreted</location>
    </subcellularLocation>
</comment>
<sequence length="367" mass="39672">MHLPVVLLCAVCAAALAENSDDYDLMYVNMENEIFNGLHPTEDPTPCDCSREHSEWDKLFIMLENSQMREGMLLQATDDLLRGELQRLRAELGRLAGGLARPCSAEARLEGALDELLQASRDAGRRLARLEGAEAPGALLEELRRTQAELRALQGWAAGRWLPAGCETALLFPMRSKKIFGSVHPVRPMTLESLSVCIWVKATEVLNKTVLFSYGTKRSPYEIQLYLSPGSTAFVVGGEENTLVADTAVSPGRWTHLCGTWTSADGRASLWVDGELVAAAAGKARGHVVPEGGALQLGQEKNGCCAGGFDEARAFAGRVTALNLWDRALRPEEVAEAAGPESCSRRGNVVGWGVTEVQPHGGAQYVS</sequence>
<comment type="caution">
    <text evidence="14">The sequence shown here is derived from an EMBL/GenBank/DDBJ whole genome shotgun (WGS) entry which is preliminary data.</text>
</comment>
<dbReference type="SUPFAM" id="SSF49899">
    <property type="entry name" value="Concanavalin A-like lectins/glucanases"/>
    <property type="match status" value="1"/>
</dbReference>
<dbReference type="InterPro" id="IPR030476">
    <property type="entry name" value="Pentaxin_CS"/>
</dbReference>
<name>A0A5E4BAA6_MARMO</name>
<dbReference type="PRINTS" id="PR00895">
    <property type="entry name" value="PENTAXIN"/>
</dbReference>
<evidence type="ECO:0000256" key="4">
    <source>
        <dbReference type="ARBA" id="ARBA00023157"/>
    </source>
</evidence>
<evidence type="ECO:0000313" key="15">
    <source>
        <dbReference type="Proteomes" id="UP000335636"/>
    </source>
</evidence>
<evidence type="ECO:0000256" key="10">
    <source>
        <dbReference type="ARBA" id="ARBA00083262"/>
    </source>
</evidence>
<dbReference type="GO" id="GO:0045087">
    <property type="term" value="P:innate immune response"/>
    <property type="evidence" value="ECO:0007669"/>
    <property type="project" value="TreeGrafter"/>
</dbReference>
<keyword evidence="4" id="KW-1015">Disulfide bond</keyword>
<evidence type="ECO:0000256" key="3">
    <source>
        <dbReference type="ARBA" id="ARBA00022729"/>
    </source>
</evidence>
<evidence type="ECO:0000256" key="11">
    <source>
        <dbReference type="PROSITE-ProRule" id="PRU01172"/>
    </source>
</evidence>
<dbReference type="AlphaFoldDB" id="A0A5E4BAA6"/>
<dbReference type="GO" id="GO:0005615">
    <property type="term" value="C:extracellular space"/>
    <property type="evidence" value="ECO:0007669"/>
    <property type="project" value="TreeGrafter"/>
</dbReference>
<dbReference type="GO" id="GO:0001849">
    <property type="term" value="F:complement component C1q complex binding"/>
    <property type="evidence" value="ECO:0007669"/>
    <property type="project" value="TreeGrafter"/>
</dbReference>
<proteinExistence type="predicted"/>
<keyword evidence="15" id="KW-1185">Reference proteome</keyword>
<dbReference type="InterPro" id="IPR058832">
    <property type="entry name" value="PTX3_N"/>
</dbReference>
<dbReference type="PROSITE" id="PS51828">
    <property type="entry name" value="PTX_2"/>
    <property type="match status" value="1"/>
</dbReference>
<dbReference type="InterPro" id="IPR001759">
    <property type="entry name" value="PTX_dom"/>
</dbReference>
<keyword evidence="5" id="KW-0325">Glycoprotein</keyword>
<dbReference type="PANTHER" id="PTHR46943">
    <property type="entry name" value="PENTRAXIN-RELATED PROTEIN PTX3"/>
    <property type="match status" value="1"/>
</dbReference>
<evidence type="ECO:0000256" key="8">
    <source>
        <dbReference type="ARBA" id="ARBA00073233"/>
    </source>
</evidence>
<comment type="caution">
    <text evidence="11">Lacks conserved residue(s) required for the propagation of feature annotation.</text>
</comment>
<protein>
    <recommendedName>
        <fullName evidence="8">Pentraxin-related protein PTX3</fullName>
    </recommendedName>
    <alternativeName>
        <fullName evidence="10">Pentaxin-related protein PTX3</fullName>
    </alternativeName>
    <alternativeName>
        <fullName evidence="9">Tumor necrosis factor-inducible gene 14 protein</fullName>
    </alternativeName>
</protein>
<dbReference type="PANTHER" id="PTHR46943:SF1">
    <property type="entry name" value="PENTRAXIN-RELATED PROTEIN PTX3"/>
    <property type="match status" value="1"/>
</dbReference>
<dbReference type="Pfam" id="PF00354">
    <property type="entry name" value="Pentaxin"/>
    <property type="match status" value="1"/>
</dbReference>
<dbReference type="FunFam" id="2.60.120.200:FF:000110">
    <property type="entry name" value="pentraxin-related protein PTX3"/>
    <property type="match status" value="1"/>
</dbReference>
<dbReference type="InterPro" id="IPR042837">
    <property type="entry name" value="PTX3"/>
</dbReference>
<evidence type="ECO:0000313" key="14">
    <source>
        <dbReference type="EMBL" id="VTJ65592.1"/>
    </source>
</evidence>
<evidence type="ECO:0000256" key="7">
    <source>
        <dbReference type="ARBA" id="ARBA00064758"/>
    </source>
</evidence>
<dbReference type="InterPro" id="IPR013320">
    <property type="entry name" value="ConA-like_dom_sf"/>
</dbReference>